<dbReference type="GO" id="GO:0043772">
    <property type="term" value="F:acyl-phosphate glycerol-3-phosphate acyltransferase activity"/>
    <property type="evidence" value="ECO:0007669"/>
    <property type="project" value="UniProtKB-UniRule"/>
</dbReference>
<dbReference type="EC" id="2.3.1.275" evidence="10"/>
<evidence type="ECO:0000256" key="10">
    <source>
        <dbReference type="HAMAP-Rule" id="MF_01043"/>
    </source>
</evidence>
<feature type="transmembrane region" description="Helical" evidence="10">
    <location>
        <begin position="6"/>
        <end position="32"/>
    </location>
</feature>
<organism evidence="11">
    <name type="scientific">Moorella thermoacetica Y72</name>
    <dbReference type="NCBI Taxonomy" id="1325331"/>
    <lineage>
        <taxon>Bacteria</taxon>
        <taxon>Bacillati</taxon>
        <taxon>Bacillota</taxon>
        <taxon>Clostridia</taxon>
        <taxon>Neomoorellales</taxon>
        <taxon>Neomoorellaceae</taxon>
        <taxon>Neomoorella</taxon>
    </lineage>
</organism>
<dbReference type="InterPro" id="IPR003811">
    <property type="entry name" value="G3P_acylTferase_PlsY"/>
</dbReference>
<feature type="transmembrane region" description="Helical" evidence="10">
    <location>
        <begin position="70"/>
        <end position="94"/>
    </location>
</feature>
<dbReference type="PANTHER" id="PTHR30309:SF0">
    <property type="entry name" value="GLYCEROL-3-PHOSPHATE ACYLTRANSFERASE-RELATED"/>
    <property type="match status" value="1"/>
</dbReference>
<comment type="subunit">
    <text evidence="10">Probably interacts with PlsX.</text>
</comment>
<evidence type="ECO:0000256" key="9">
    <source>
        <dbReference type="ARBA" id="ARBA00023264"/>
    </source>
</evidence>
<keyword evidence="6 10" id="KW-0443">Lipid metabolism</keyword>
<reference evidence="11" key="1">
    <citation type="journal article" date="2014" name="Gene">
        <title>Genome-guided analysis of transformation efficiency and carbon dioxide assimilation by Moorella thermoacetica Y72.</title>
        <authorList>
            <person name="Tsukahara K."/>
            <person name="Kita A."/>
            <person name="Nakashimada Y."/>
            <person name="Hoshino T."/>
            <person name="Murakami K."/>
        </authorList>
    </citation>
    <scope>NUCLEOTIDE SEQUENCE [LARGE SCALE GENOMIC DNA]</scope>
    <source>
        <strain evidence="11">Y72</strain>
    </source>
</reference>
<dbReference type="Proteomes" id="UP000063718">
    <property type="component" value="Unassembled WGS sequence"/>
</dbReference>
<comment type="subcellular location">
    <subcellularLocation>
        <location evidence="10">Cell membrane</location>
        <topology evidence="10">Multi-pass membrane protein</topology>
    </subcellularLocation>
</comment>
<dbReference type="PANTHER" id="PTHR30309">
    <property type="entry name" value="INNER MEMBRANE PROTEIN YGIH"/>
    <property type="match status" value="1"/>
</dbReference>
<dbReference type="EMBL" id="DF238840">
    <property type="protein sequence ID" value="GAF27104.1"/>
    <property type="molecule type" value="Genomic_DNA"/>
</dbReference>
<evidence type="ECO:0000256" key="6">
    <source>
        <dbReference type="ARBA" id="ARBA00023098"/>
    </source>
</evidence>
<keyword evidence="3 10" id="KW-0808">Transferase</keyword>
<feature type="transmembrane region" description="Helical" evidence="10">
    <location>
        <begin position="141"/>
        <end position="157"/>
    </location>
</feature>
<evidence type="ECO:0000256" key="5">
    <source>
        <dbReference type="ARBA" id="ARBA00022989"/>
    </source>
</evidence>
<comment type="similarity">
    <text evidence="10">Belongs to the PlsY family.</text>
</comment>
<dbReference type="GO" id="GO:0008654">
    <property type="term" value="P:phospholipid biosynthetic process"/>
    <property type="evidence" value="ECO:0007669"/>
    <property type="project" value="UniProtKB-UniRule"/>
</dbReference>
<evidence type="ECO:0000256" key="3">
    <source>
        <dbReference type="ARBA" id="ARBA00022679"/>
    </source>
</evidence>
<evidence type="ECO:0000256" key="1">
    <source>
        <dbReference type="ARBA" id="ARBA00022475"/>
    </source>
</evidence>
<evidence type="ECO:0000313" key="11">
    <source>
        <dbReference type="EMBL" id="GAF27104.1"/>
    </source>
</evidence>
<evidence type="ECO:0000256" key="2">
    <source>
        <dbReference type="ARBA" id="ARBA00022516"/>
    </source>
</evidence>
<evidence type="ECO:0000256" key="7">
    <source>
        <dbReference type="ARBA" id="ARBA00023136"/>
    </source>
</evidence>
<dbReference type="UniPathway" id="UPA00085"/>
<keyword evidence="7 10" id="KW-0472">Membrane</keyword>
<keyword evidence="5 10" id="KW-1133">Transmembrane helix</keyword>
<protein>
    <recommendedName>
        <fullName evidence="10">Glycerol-3-phosphate acyltransferase</fullName>
    </recommendedName>
    <alternativeName>
        <fullName evidence="10">Acyl-PO4 G3P acyltransferase</fullName>
    </alternativeName>
    <alternativeName>
        <fullName evidence="10">Acyl-phosphate--glycerol-3-phosphate acyltransferase</fullName>
    </alternativeName>
    <alternativeName>
        <fullName evidence="10">G3P acyltransferase</fullName>
        <shortName evidence="10">GPAT</shortName>
        <ecNumber evidence="10">2.3.1.275</ecNumber>
    </alternativeName>
    <alternativeName>
        <fullName evidence="10">Lysophosphatidic acid synthase</fullName>
        <shortName evidence="10">LPA synthase</shortName>
    </alternativeName>
</protein>
<comment type="catalytic activity">
    <reaction evidence="10">
        <text>an acyl phosphate + sn-glycerol 3-phosphate = a 1-acyl-sn-glycero-3-phosphate + phosphate</text>
        <dbReference type="Rhea" id="RHEA:34075"/>
        <dbReference type="ChEBI" id="CHEBI:43474"/>
        <dbReference type="ChEBI" id="CHEBI:57597"/>
        <dbReference type="ChEBI" id="CHEBI:57970"/>
        <dbReference type="ChEBI" id="CHEBI:59918"/>
        <dbReference type="EC" id="2.3.1.275"/>
    </reaction>
</comment>
<keyword evidence="9 10" id="KW-1208">Phospholipid metabolism</keyword>
<dbReference type="HAMAP" id="MF_01043">
    <property type="entry name" value="PlsY"/>
    <property type="match status" value="1"/>
</dbReference>
<keyword evidence="8 10" id="KW-0594">Phospholipid biosynthesis</keyword>
<comment type="function">
    <text evidence="10">Catalyzes the transfer of an acyl group from acyl-phosphate (acyl-PO(4)) to glycerol-3-phosphate (G3P) to form lysophosphatidic acid (LPA). This enzyme utilizes acyl-phosphate as fatty acyl donor, but not acyl-CoA or acyl-ACP.</text>
</comment>
<accession>A0A0S6UI43</accession>
<keyword evidence="4 10" id="KW-0812">Transmembrane</keyword>
<dbReference type="Pfam" id="PF02660">
    <property type="entry name" value="G3P_acyltransf"/>
    <property type="match status" value="1"/>
</dbReference>
<name>A0A0S6UI43_NEOTH</name>
<comment type="pathway">
    <text evidence="10">Lipid metabolism; phospholipid metabolism.</text>
</comment>
<sequence>MREGKLMWLLALVVAYLIGSIPTAYVVGRYLYGFDIRRRGSGNVGATNTLRTMGTIPGLVVLGVDALKGVLAVLLGQALGGPVLVILAALMAIVGHNWSIFLEFQGGRGVATTAGALLAMAPLALFWAFLIWLAVVIFSRYISLGSIVAAAVAPFLVMYFHRPWPYVLFTFVAAALVIYRHRPNIKRLLAGTEHKLGERS</sequence>
<dbReference type="SMART" id="SM01207">
    <property type="entry name" value="G3P_acyltransf"/>
    <property type="match status" value="1"/>
</dbReference>
<dbReference type="AlphaFoldDB" id="A0A0S6UI43"/>
<keyword evidence="2 10" id="KW-0444">Lipid biosynthesis</keyword>
<feature type="transmembrane region" description="Helical" evidence="10">
    <location>
        <begin position="114"/>
        <end position="134"/>
    </location>
</feature>
<feature type="transmembrane region" description="Helical" evidence="10">
    <location>
        <begin position="163"/>
        <end position="179"/>
    </location>
</feature>
<keyword evidence="1 10" id="KW-1003">Cell membrane</keyword>
<dbReference type="GO" id="GO:0005886">
    <property type="term" value="C:plasma membrane"/>
    <property type="evidence" value="ECO:0007669"/>
    <property type="project" value="UniProtKB-SubCell"/>
</dbReference>
<gene>
    <name evidence="10" type="primary">plsY</name>
    <name evidence="11" type="ORF">MTY_2445</name>
</gene>
<evidence type="ECO:0000256" key="4">
    <source>
        <dbReference type="ARBA" id="ARBA00022692"/>
    </source>
</evidence>
<dbReference type="NCBIfam" id="TIGR00023">
    <property type="entry name" value="glycerol-3-phosphate 1-O-acyltransferase PlsY"/>
    <property type="match status" value="1"/>
</dbReference>
<proteinExistence type="inferred from homology"/>
<evidence type="ECO:0000256" key="8">
    <source>
        <dbReference type="ARBA" id="ARBA00023209"/>
    </source>
</evidence>